<name>A0A375H2K3_9BURK</name>
<gene>
    <name evidence="2" type="ORF">CBM2605_A80052</name>
    <name evidence="3" type="ORF">CBM2607_11078</name>
</gene>
<dbReference type="EMBL" id="OFTC01000030">
    <property type="protein sequence ID" value="SOZ37568.1"/>
    <property type="molecule type" value="Genomic_DNA"/>
</dbReference>
<dbReference type="Proteomes" id="UP000255168">
    <property type="component" value="Chromosome I"/>
</dbReference>
<accession>A0A375H2K3</accession>
<dbReference type="Proteomes" id="UP000256710">
    <property type="component" value="Unassembled WGS sequence"/>
</dbReference>
<organism evidence="3 4">
    <name type="scientific">Cupriavidus neocaledonicus</name>
    <dbReference type="NCBI Taxonomy" id="1040979"/>
    <lineage>
        <taxon>Bacteria</taxon>
        <taxon>Pseudomonadati</taxon>
        <taxon>Pseudomonadota</taxon>
        <taxon>Betaproteobacteria</taxon>
        <taxon>Burkholderiales</taxon>
        <taxon>Burkholderiaceae</taxon>
        <taxon>Cupriavidus</taxon>
    </lineage>
</organism>
<proteinExistence type="predicted"/>
<keyword evidence="5" id="KW-1185">Reference proteome</keyword>
<protein>
    <submittedName>
        <fullName evidence="3">Peptide chain release factor 2 domain protein</fullName>
    </submittedName>
</protein>
<dbReference type="AlphaFoldDB" id="A0A375H2K3"/>
<evidence type="ECO:0000313" key="4">
    <source>
        <dbReference type="Proteomes" id="UP000255168"/>
    </source>
</evidence>
<evidence type="ECO:0000256" key="1">
    <source>
        <dbReference type="SAM" id="MobiDB-lite"/>
    </source>
</evidence>
<dbReference type="EMBL" id="LT984806">
    <property type="protein sequence ID" value="SPD46141.1"/>
    <property type="molecule type" value="Genomic_DNA"/>
</dbReference>
<feature type="region of interest" description="Disordered" evidence="1">
    <location>
        <begin position="1"/>
        <end position="21"/>
    </location>
</feature>
<sequence length="59" mass="6679">MRSVRGAVETPGKPRSAAPIRYNSRFSKRRNIMEAERLNAISGAISDLRSRTEDLRGYL</sequence>
<reference evidence="4 5" key="1">
    <citation type="submission" date="2018-01" db="EMBL/GenBank/DDBJ databases">
        <authorList>
            <person name="Clerissi C."/>
        </authorList>
    </citation>
    <scope>NUCLEOTIDE SEQUENCE [LARGE SCALE GENOMIC DNA]</scope>
    <source>
        <strain evidence="2">Cupriavidus taiwanensis STM 6082</strain>
        <strain evidence="3">Cupriavidus taiwanensis STM 6160</strain>
    </source>
</reference>
<evidence type="ECO:0000313" key="2">
    <source>
        <dbReference type="EMBL" id="SOZ37568.1"/>
    </source>
</evidence>
<evidence type="ECO:0000313" key="5">
    <source>
        <dbReference type="Proteomes" id="UP000256710"/>
    </source>
</evidence>
<evidence type="ECO:0000313" key="3">
    <source>
        <dbReference type="EMBL" id="SPD46141.1"/>
    </source>
</evidence>